<protein>
    <submittedName>
        <fullName evidence="1">Transcriptional regulator</fullName>
    </submittedName>
</protein>
<dbReference type="OrthoDB" id="5517596at2"/>
<dbReference type="SUPFAM" id="SSF46785">
    <property type="entry name" value="Winged helix' DNA-binding domain"/>
    <property type="match status" value="1"/>
</dbReference>
<reference evidence="1 2" key="1">
    <citation type="submission" date="2016-06" db="EMBL/GenBank/DDBJ databases">
        <title>Respiratory ammonification of nitrate coupled to the oxidation of elemental sulfur in deep-sea autotrophic thermophilic bacteria.</title>
        <authorList>
            <person name="Slobodkina G.B."/>
            <person name="Mardanov A.V."/>
            <person name="Ravin N.V."/>
            <person name="Frolova A.A."/>
            <person name="Viryasiv M.B."/>
            <person name="Chernyh N.A."/>
            <person name="Bonch-Osmolovskaya E.A."/>
            <person name="Slobodkin A.I."/>
        </authorList>
    </citation>
    <scope>NUCLEOTIDE SEQUENCE [LARGE SCALE GENOMIC DNA]</scope>
    <source>
        <strain evidence="1 2">S69</strain>
    </source>
</reference>
<dbReference type="AlphaFoldDB" id="A0A1B9F5R8"/>
<evidence type="ECO:0000313" key="1">
    <source>
        <dbReference type="EMBL" id="OCC15184.1"/>
    </source>
</evidence>
<organism evidence="1 2">
    <name type="scientific">Dissulfuribacter thermophilus</name>
    <dbReference type="NCBI Taxonomy" id="1156395"/>
    <lineage>
        <taxon>Bacteria</taxon>
        <taxon>Pseudomonadati</taxon>
        <taxon>Thermodesulfobacteriota</taxon>
        <taxon>Dissulfuribacteria</taxon>
        <taxon>Dissulfuribacterales</taxon>
        <taxon>Dissulfuribacteraceae</taxon>
        <taxon>Dissulfuribacter</taxon>
    </lineage>
</organism>
<evidence type="ECO:0000313" key="2">
    <source>
        <dbReference type="Proteomes" id="UP000093080"/>
    </source>
</evidence>
<accession>A0A1B9F5R8</accession>
<proteinExistence type="predicted"/>
<comment type="caution">
    <text evidence="1">The sequence shown here is derived from an EMBL/GenBank/DDBJ whole genome shotgun (WGS) entry which is preliminary data.</text>
</comment>
<dbReference type="EMBL" id="MAGO01000006">
    <property type="protein sequence ID" value="OCC15184.1"/>
    <property type="molecule type" value="Genomic_DNA"/>
</dbReference>
<sequence>MKPSRPKTTVEKFRDEMGLQKKILSVLEERGPLSINEISQAIQWPSDEIMMYVMAMRKFSLIEEVPKERRDRYFKYRKK</sequence>
<dbReference type="Proteomes" id="UP000093080">
    <property type="component" value="Unassembled WGS sequence"/>
</dbReference>
<dbReference type="STRING" id="1156395.DBT_1304"/>
<gene>
    <name evidence="1" type="ORF">DBT_1304</name>
</gene>
<name>A0A1B9F5R8_9BACT</name>
<keyword evidence="2" id="KW-1185">Reference proteome</keyword>
<dbReference type="RefSeq" id="WP_067617891.1">
    <property type="nucleotide sequence ID" value="NZ_MAGO01000006.1"/>
</dbReference>
<dbReference type="InterPro" id="IPR036390">
    <property type="entry name" value="WH_DNA-bd_sf"/>
</dbReference>